<dbReference type="SUPFAM" id="SSF51338">
    <property type="entry name" value="Composite domain of metallo-dependent hydrolases"/>
    <property type="match status" value="1"/>
</dbReference>
<evidence type="ECO:0000259" key="2">
    <source>
        <dbReference type="Pfam" id="PF01979"/>
    </source>
</evidence>
<dbReference type="InterPro" id="IPR011059">
    <property type="entry name" value="Metal-dep_hydrolase_composite"/>
</dbReference>
<comment type="caution">
    <text evidence="3">The sequence shown here is derived from an EMBL/GenBank/DDBJ whole genome shotgun (WGS) entry which is preliminary data.</text>
</comment>
<dbReference type="PANTHER" id="PTHR43794:SF11">
    <property type="entry name" value="AMIDOHYDROLASE-RELATED DOMAIN-CONTAINING PROTEIN"/>
    <property type="match status" value="1"/>
</dbReference>
<evidence type="ECO:0000313" key="3">
    <source>
        <dbReference type="EMBL" id="HET98306.1"/>
    </source>
</evidence>
<dbReference type="SUPFAM" id="SSF51556">
    <property type="entry name" value="Metallo-dependent hydrolases"/>
    <property type="match status" value="1"/>
</dbReference>
<keyword evidence="1" id="KW-0378">Hydrolase</keyword>
<reference evidence="3" key="1">
    <citation type="journal article" date="2020" name="mSystems">
        <title>Genome- and Community-Level Interaction Insights into Carbon Utilization and Element Cycling Functions of Hydrothermarchaeota in Hydrothermal Sediment.</title>
        <authorList>
            <person name="Zhou Z."/>
            <person name="Liu Y."/>
            <person name="Xu W."/>
            <person name="Pan J."/>
            <person name="Luo Z.H."/>
            <person name="Li M."/>
        </authorList>
    </citation>
    <scope>NUCLEOTIDE SEQUENCE [LARGE SCALE GENOMIC DNA]</scope>
    <source>
        <strain evidence="3">SpSt-1224</strain>
    </source>
</reference>
<dbReference type="Proteomes" id="UP000885986">
    <property type="component" value="Unassembled WGS sequence"/>
</dbReference>
<dbReference type="Gene3D" id="3.20.20.140">
    <property type="entry name" value="Metal-dependent hydrolases"/>
    <property type="match status" value="1"/>
</dbReference>
<feature type="domain" description="Amidohydrolase-related" evidence="2">
    <location>
        <begin position="61"/>
        <end position="377"/>
    </location>
</feature>
<organism evidence="3">
    <name type="scientific">Desulfurivibrio alkaliphilus</name>
    <dbReference type="NCBI Taxonomy" id="427923"/>
    <lineage>
        <taxon>Bacteria</taxon>
        <taxon>Pseudomonadati</taxon>
        <taxon>Thermodesulfobacteriota</taxon>
        <taxon>Desulfobulbia</taxon>
        <taxon>Desulfobulbales</taxon>
        <taxon>Desulfobulbaceae</taxon>
        <taxon>Desulfurivibrio</taxon>
    </lineage>
</organism>
<gene>
    <name evidence="3" type="ORF">ENN98_06395</name>
</gene>
<proteinExistence type="predicted"/>
<protein>
    <submittedName>
        <fullName evidence="3">Amidohydrolase</fullName>
    </submittedName>
</protein>
<dbReference type="GO" id="GO:0016810">
    <property type="term" value="F:hydrolase activity, acting on carbon-nitrogen (but not peptide) bonds"/>
    <property type="evidence" value="ECO:0007669"/>
    <property type="project" value="InterPro"/>
</dbReference>
<dbReference type="InterPro" id="IPR032466">
    <property type="entry name" value="Metal_Hydrolase"/>
</dbReference>
<dbReference type="PANTHER" id="PTHR43794">
    <property type="entry name" value="AMINOHYDROLASE SSNA-RELATED"/>
    <property type="match status" value="1"/>
</dbReference>
<dbReference type="InterPro" id="IPR006680">
    <property type="entry name" value="Amidohydro-rel"/>
</dbReference>
<evidence type="ECO:0000256" key="1">
    <source>
        <dbReference type="ARBA" id="ARBA00022801"/>
    </source>
</evidence>
<dbReference type="EMBL" id="DSDS01000142">
    <property type="protein sequence ID" value="HET98306.1"/>
    <property type="molecule type" value="Genomic_DNA"/>
</dbReference>
<name>A0A7C2TGU6_9BACT</name>
<dbReference type="InterPro" id="IPR050287">
    <property type="entry name" value="MTA/SAH_deaminase"/>
</dbReference>
<sequence>MATETRYLYRAPLVLPVISPPLVDGAVLTADERVLAVGPWAELRGEADESTKVVDYDGHALLPALVNAHCHLELAHLDFLARDYQPEPGEITAWIRRLLAERQECGAIAPEDAMLAFAQLFAGGCRTVIDIGNDPAGAAVGRHFRARLLFHLELLGLSGEREEAALARLAACPAELCCTGHAPYSAGARLLRALKERTLADGCLLPIHVAESAAEEEFLLSGGGPMADFLRERGVDLAAFSPPGCSAVAWLDRLGLLDERTLCVHAVRVSREDVALLADRKAGVCLCPGANRYLGVGKAPLELLLEHDILPALGTDSPAGNPHFSLWREMQTLREDHPAVAPATVLAMASRAGARLAGREKETGVIAPGVESSLLAVPCPAAGCDPEAALEYLTTAGGDVRLEWIE</sequence>
<dbReference type="AlphaFoldDB" id="A0A7C2TGU6"/>
<dbReference type="Pfam" id="PF01979">
    <property type="entry name" value="Amidohydro_1"/>
    <property type="match status" value="1"/>
</dbReference>
<accession>A0A7C2TGU6</accession>